<gene>
    <name evidence="3" type="ORF">GP486_005684</name>
</gene>
<feature type="compositionally biased region" description="Polar residues" evidence="1">
    <location>
        <begin position="418"/>
        <end position="428"/>
    </location>
</feature>
<evidence type="ECO:0000313" key="4">
    <source>
        <dbReference type="Proteomes" id="UP000750711"/>
    </source>
</evidence>
<feature type="compositionally biased region" description="Polar residues" evidence="1">
    <location>
        <begin position="346"/>
        <end position="355"/>
    </location>
</feature>
<feature type="region of interest" description="Disordered" evidence="1">
    <location>
        <begin position="399"/>
        <end position="463"/>
    </location>
</feature>
<reference evidence="3" key="1">
    <citation type="submission" date="2021-03" db="EMBL/GenBank/DDBJ databases">
        <title>Comparative genomics and phylogenomic investigation of the class Geoglossomycetes provide insights into ecological specialization and systematics.</title>
        <authorList>
            <person name="Melie T."/>
            <person name="Pirro S."/>
            <person name="Miller A.N."/>
            <person name="Quandt A."/>
        </authorList>
    </citation>
    <scope>NUCLEOTIDE SEQUENCE</scope>
    <source>
        <strain evidence="3">CAQ_001_2017</strain>
    </source>
</reference>
<dbReference type="AlphaFoldDB" id="A0A9P8L8S8"/>
<organism evidence="3 4">
    <name type="scientific">Trichoglossum hirsutum</name>
    <dbReference type="NCBI Taxonomy" id="265104"/>
    <lineage>
        <taxon>Eukaryota</taxon>
        <taxon>Fungi</taxon>
        <taxon>Dikarya</taxon>
        <taxon>Ascomycota</taxon>
        <taxon>Pezizomycotina</taxon>
        <taxon>Geoglossomycetes</taxon>
        <taxon>Geoglossales</taxon>
        <taxon>Geoglossaceae</taxon>
        <taxon>Trichoglossum</taxon>
    </lineage>
</organism>
<sequence>MSNWFWSLNAAVRFVVVLSALLVLVILAGGITVWISRIIRKRRLKGANPETSEEEKSIHEPTAKGFEGTHSGARSSDPTSSPLSKQVRDQADADQIGVARSVSGKVPTPMDITEQPPSTRTTDDRTADASLPEQHPPPRPSRPYSPQPILNGSTAQLSYPPAPSRGPWMPPKPKAPMTYDPHLSPPQFIVTTETSTTGAQQSIRLSAVSSISHPEPQRGSVVSVTGRGEQRTASPVSLPSPPTRSISPPVSPSHFPAVPTTNRRDGTLYHPDHQSLLPPHRGDTHLLLNPSRKAQGAEPTGTPTGEWAASAPPEAEPSSHSRNGSMSASSVYSTDLTHRNLGERLSSISRPSSTGVDAGLAPPGSQRQSNASLTPSGYTHSHHSSQFGELYDAYYRHSRQSMQSRMDEAEDRDAPTAETGTSKNQRNLTLAEYTIVEVPTPLPSPMAPPTRQSGRAPQPGEEA</sequence>
<feature type="compositionally biased region" description="Polar residues" evidence="1">
    <location>
        <begin position="320"/>
        <end position="332"/>
    </location>
</feature>
<keyword evidence="2" id="KW-0812">Transmembrane</keyword>
<protein>
    <submittedName>
        <fullName evidence="3">Uncharacterized protein</fullName>
    </submittedName>
</protein>
<feature type="compositionally biased region" description="Polar residues" evidence="1">
    <location>
        <begin position="365"/>
        <end position="385"/>
    </location>
</feature>
<accession>A0A9P8L8S8</accession>
<evidence type="ECO:0000256" key="1">
    <source>
        <dbReference type="SAM" id="MobiDB-lite"/>
    </source>
</evidence>
<evidence type="ECO:0000313" key="3">
    <source>
        <dbReference type="EMBL" id="KAH0556395.1"/>
    </source>
</evidence>
<feature type="compositionally biased region" description="Polar residues" evidence="1">
    <location>
        <begin position="72"/>
        <end position="84"/>
    </location>
</feature>
<feature type="transmembrane region" description="Helical" evidence="2">
    <location>
        <begin position="12"/>
        <end position="35"/>
    </location>
</feature>
<comment type="caution">
    <text evidence="3">The sequence shown here is derived from an EMBL/GenBank/DDBJ whole genome shotgun (WGS) entry which is preliminary data.</text>
</comment>
<proteinExistence type="predicted"/>
<evidence type="ECO:0000256" key="2">
    <source>
        <dbReference type="SAM" id="Phobius"/>
    </source>
</evidence>
<feature type="compositionally biased region" description="Basic and acidic residues" evidence="1">
    <location>
        <begin position="262"/>
        <end position="273"/>
    </location>
</feature>
<dbReference type="EMBL" id="JAGHQM010001112">
    <property type="protein sequence ID" value="KAH0556395.1"/>
    <property type="molecule type" value="Genomic_DNA"/>
</dbReference>
<feature type="region of interest" description="Disordered" evidence="1">
    <location>
        <begin position="45"/>
        <end position="176"/>
    </location>
</feature>
<keyword evidence="2" id="KW-1133">Transmembrane helix</keyword>
<feature type="compositionally biased region" description="Pro residues" evidence="1">
    <location>
        <begin position="160"/>
        <end position="174"/>
    </location>
</feature>
<name>A0A9P8L8S8_9PEZI</name>
<keyword evidence="4" id="KW-1185">Reference proteome</keyword>
<feature type="compositionally biased region" description="Pro residues" evidence="1">
    <location>
        <begin position="134"/>
        <end position="146"/>
    </location>
</feature>
<dbReference type="Proteomes" id="UP000750711">
    <property type="component" value="Unassembled WGS sequence"/>
</dbReference>
<feature type="region of interest" description="Disordered" evidence="1">
    <location>
        <begin position="345"/>
        <end position="385"/>
    </location>
</feature>
<feature type="region of interest" description="Disordered" evidence="1">
    <location>
        <begin position="208"/>
        <end position="332"/>
    </location>
</feature>
<keyword evidence="2" id="KW-0472">Membrane</keyword>
<feature type="compositionally biased region" description="Polar residues" evidence="1">
    <location>
        <begin position="231"/>
        <end position="248"/>
    </location>
</feature>
<feature type="compositionally biased region" description="Low complexity" evidence="1">
    <location>
        <begin position="306"/>
        <end position="318"/>
    </location>
</feature>